<dbReference type="EMBL" id="BQMJ01000073">
    <property type="protein sequence ID" value="GJQ15691.1"/>
    <property type="molecule type" value="Genomic_DNA"/>
</dbReference>
<dbReference type="PANTHER" id="PTHR42938">
    <property type="entry name" value="FORMATE DEHYDROGENASE 1"/>
    <property type="match status" value="1"/>
</dbReference>
<feature type="site" description="Important for catalytic activity" evidence="5">
    <location>
        <position position="292"/>
    </location>
</feature>
<dbReference type="NCBIfam" id="NF005750">
    <property type="entry name" value="PRK07574.1"/>
    <property type="match status" value="1"/>
</dbReference>
<keyword evidence="3 5" id="KW-0560">Oxidoreductase</keyword>
<name>A0A9C7Q628_9RHOD</name>
<gene>
    <name evidence="8" type="ORF">GpartN1_g7482.t1</name>
</gene>
<dbReference type="InterPro" id="IPR033689">
    <property type="entry name" value="FDH_NAD-dep"/>
</dbReference>
<dbReference type="Pfam" id="PF02826">
    <property type="entry name" value="2-Hacid_dh_C"/>
    <property type="match status" value="1"/>
</dbReference>
<feature type="site" description="Important for catalytic activity" evidence="5">
    <location>
        <position position="340"/>
    </location>
</feature>
<dbReference type="PROSITE" id="PS00671">
    <property type="entry name" value="D_2_HYDROXYACID_DH_3"/>
    <property type="match status" value="1"/>
</dbReference>
<comment type="subunit">
    <text evidence="5">Homodimer.</text>
</comment>
<sequence>MRNLLQSFARAKETFGLATQARNSCMLHKICQSLHTSTPSLAKVVAVLYEAGAAAKEPRLLGCKENELGLRKFLESRGHQYVVMSDKEKLLDSELPDTEVLITTPFHPAYVTAERIAKSPKLKLCVTAGVGSDHVDLHAANKAKITVAEVTGSNVVSVAEHVVMQILALVRNFVPAYTQVIKGEWNVGDIAKDSFDLENKVVGTVGAGRIGYRVLERLKPFHCKELLYSDYQSLTPEMEKAVGVKHVSFEELIQRCDVITINCPLHDKTRNLFNKEVFDKVKPGVYIVNTARGAIVDRDALVEAVKSGKVRGYAGDVWYPQPAPKDHPWRYMPRHAMTPHYSGTTLDAQMRYAEGTKDILERYFEGRPIKPEDLIVHNGQFASKAYVQPEK</sequence>
<accession>A0A9C7Q628</accession>
<dbReference type="InterPro" id="IPR006139">
    <property type="entry name" value="D-isomer_2_OHA_DH_cat_dom"/>
</dbReference>
<evidence type="ECO:0000256" key="5">
    <source>
        <dbReference type="HAMAP-Rule" id="MF_03210"/>
    </source>
</evidence>
<evidence type="ECO:0000256" key="1">
    <source>
        <dbReference type="ARBA" id="ARBA00000455"/>
    </source>
</evidence>
<dbReference type="EC" id="1.17.1.9" evidence="2 5"/>
<dbReference type="GO" id="GO:0051287">
    <property type="term" value="F:NAD binding"/>
    <property type="evidence" value="ECO:0007669"/>
    <property type="project" value="InterPro"/>
</dbReference>
<dbReference type="CDD" id="cd05302">
    <property type="entry name" value="FDH"/>
    <property type="match status" value="1"/>
</dbReference>
<comment type="catalytic activity">
    <reaction evidence="1 5">
        <text>formate + NAD(+) = CO2 + NADH</text>
        <dbReference type="Rhea" id="RHEA:15985"/>
        <dbReference type="ChEBI" id="CHEBI:15740"/>
        <dbReference type="ChEBI" id="CHEBI:16526"/>
        <dbReference type="ChEBI" id="CHEBI:57540"/>
        <dbReference type="ChEBI" id="CHEBI:57945"/>
        <dbReference type="EC" id="1.17.1.9"/>
    </reaction>
</comment>
<dbReference type="InterPro" id="IPR029753">
    <property type="entry name" value="D-isomer_DH_CS"/>
</dbReference>
<dbReference type="InterPro" id="IPR036291">
    <property type="entry name" value="NAD(P)-bd_dom_sf"/>
</dbReference>
<dbReference type="Gene3D" id="3.40.50.720">
    <property type="entry name" value="NAD(P)-binding Rossmann-like Domain"/>
    <property type="match status" value="2"/>
</dbReference>
<reference evidence="8" key="2">
    <citation type="submission" date="2022-01" db="EMBL/GenBank/DDBJ databases">
        <authorList>
            <person name="Hirooka S."/>
            <person name="Miyagishima S.Y."/>
        </authorList>
    </citation>
    <scope>NUCLEOTIDE SEQUENCE</scope>
    <source>
        <strain evidence="8">NBRC 102759</strain>
    </source>
</reference>
<comment type="subcellular location">
    <subcellularLocation>
        <location evidence="5">Cytoplasm</location>
    </subcellularLocation>
</comment>
<dbReference type="GO" id="GO:0042183">
    <property type="term" value="P:formate catabolic process"/>
    <property type="evidence" value="ECO:0007669"/>
    <property type="project" value="UniProtKB-UniRule"/>
</dbReference>
<evidence type="ECO:0000259" key="6">
    <source>
        <dbReference type="Pfam" id="PF00389"/>
    </source>
</evidence>
<feature type="binding site" evidence="5">
    <location>
        <begin position="340"/>
        <end position="343"/>
    </location>
    <ligand>
        <name>NAD(+)</name>
        <dbReference type="ChEBI" id="CHEBI:57540"/>
    </ligand>
</feature>
<feature type="binding site" evidence="5">
    <location>
        <position position="290"/>
    </location>
    <ligand>
        <name>NAD(+)</name>
        <dbReference type="ChEBI" id="CHEBI:57540"/>
    </ligand>
</feature>
<dbReference type="SUPFAM" id="SSF52283">
    <property type="entry name" value="Formate/glycerate dehydrogenase catalytic domain-like"/>
    <property type="match status" value="1"/>
</dbReference>
<feature type="domain" description="D-isomer specific 2-hydroxyacid dehydrogenase catalytic" evidence="6">
    <location>
        <begin position="73"/>
        <end position="368"/>
    </location>
</feature>
<feature type="binding site" evidence="5">
    <location>
        <position position="130"/>
    </location>
    <ligand>
        <name>substrate</name>
    </ligand>
</feature>
<dbReference type="GO" id="GO:0005829">
    <property type="term" value="C:cytosol"/>
    <property type="evidence" value="ECO:0007669"/>
    <property type="project" value="TreeGrafter"/>
</dbReference>
<dbReference type="Proteomes" id="UP001061958">
    <property type="component" value="Unassembled WGS sequence"/>
</dbReference>
<evidence type="ECO:0000313" key="8">
    <source>
        <dbReference type="EMBL" id="GJQ15691.1"/>
    </source>
</evidence>
<feature type="binding site" evidence="5">
    <location>
        <position position="154"/>
    </location>
    <ligand>
        <name>substrate</name>
    </ligand>
</feature>
<feature type="binding site" evidence="5">
    <location>
        <begin position="209"/>
        <end position="210"/>
    </location>
    <ligand>
        <name>NAD(+)</name>
        <dbReference type="ChEBI" id="CHEBI:57540"/>
    </ligand>
</feature>
<dbReference type="Pfam" id="PF00389">
    <property type="entry name" value="2-Hacid_dh"/>
    <property type="match status" value="1"/>
</dbReference>
<dbReference type="InterPro" id="IPR006140">
    <property type="entry name" value="D-isomer_DH_NAD-bd"/>
</dbReference>
<dbReference type="FunFam" id="3.40.50.720:FF:000057">
    <property type="entry name" value="Formate dehydrogenase"/>
    <property type="match status" value="1"/>
</dbReference>
<comment type="similarity">
    <text evidence="5">Belongs to the D-isomer specific 2-hydroxyacid dehydrogenase family. FDH subfamily.</text>
</comment>
<feature type="binding site" evidence="5">
    <location>
        <position position="230"/>
    </location>
    <ligand>
        <name>NAD(+)</name>
        <dbReference type="ChEBI" id="CHEBI:57540"/>
    </ligand>
</feature>
<dbReference type="SUPFAM" id="SSF51735">
    <property type="entry name" value="NAD(P)-binding Rossmann-fold domains"/>
    <property type="match status" value="1"/>
</dbReference>
<feature type="domain" description="D-isomer specific 2-hydroxyacid dehydrogenase NAD-binding" evidence="7">
    <location>
        <begin position="163"/>
        <end position="341"/>
    </location>
</feature>
<feature type="binding site" evidence="5">
    <location>
        <position position="316"/>
    </location>
    <ligand>
        <name>NAD(+)</name>
        <dbReference type="ChEBI" id="CHEBI:57540"/>
    </ligand>
</feature>
<comment type="function">
    <text evidence="5">Catalyzes the NAD(+)-dependent oxidation of formate to carbon dioxide. Formate oxidation is the final step in the methanol oxidation pathway in methylotrophic microorganisms. Has a role in the detoxification of exogenous formate in non-methylotrophic organisms.</text>
</comment>
<reference evidence="8" key="1">
    <citation type="journal article" date="2022" name="Proc. Natl. Acad. Sci. U.S.A.">
        <title>Life cycle and functional genomics of the unicellular red alga Galdieria for elucidating algal and plant evolution and industrial use.</title>
        <authorList>
            <person name="Hirooka S."/>
            <person name="Itabashi T."/>
            <person name="Ichinose T.M."/>
            <person name="Onuma R."/>
            <person name="Fujiwara T."/>
            <person name="Yamashita S."/>
            <person name="Jong L.W."/>
            <person name="Tomita R."/>
            <person name="Iwane A.H."/>
            <person name="Miyagishima S.Y."/>
        </authorList>
    </citation>
    <scope>NUCLEOTIDE SEQUENCE</scope>
    <source>
        <strain evidence="8">NBRC 102759</strain>
    </source>
</reference>
<protein>
    <recommendedName>
        <fullName evidence="2 5">Formate dehydrogenase</fullName>
        <shortName evidence="5">FDH</shortName>
        <ecNumber evidence="2 5">1.17.1.9</ecNumber>
    </recommendedName>
    <alternativeName>
        <fullName evidence="5">NAD-dependent formate dehydrogenase</fullName>
    </alternativeName>
</protein>
<dbReference type="HAMAP" id="MF_03210">
    <property type="entry name" value="Formate_dehydrogenase"/>
    <property type="match status" value="1"/>
</dbReference>
<dbReference type="GO" id="GO:0008863">
    <property type="term" value="F:formate dehydrogenase (NAD+) activity"/>
    <property type="evidence" value="ECO:0007669"/>
    <property type="project" value="UniProtKB-UniRule"/>
</dbReference>
<evidence type="ECO:0000256" key="2">
    <source>
        <dbReference type="ARBA" id="ARBA00013128"/>
    </source>
</evidence>
<keyword evidence="5" id="KW-0963">Cytoplasm</keyword>
<keyword evidence="4 5" id="KW-0520">NAD</keyword>
<organism evidence="8 9">
    <name type="scientific">Galdieria partita</name>
    <dbReference type="NCBI Taxonomy" id="83374"/>
    <lineage>
        <taxon>Eukaryota</taxon>
        <taxon>Rhodophyta</taxon>
        <taxon>Bangiophyceae</taxon>
        <taxon>Galdieriales</taxon>
        <taxon>Galdieriaceae</taxon>
        <taxon>Galdieria</taxon>
    </lineage>
</organism>
<feature type="binding site" evidence="5">
    <location>
        <begin position="264"/>
        <end position="268"/>
    </location>
    <ligand>
        <name>NAD(+)</name>
        <dbReference type="ChEBI" id="CHEBI:57540"/>
    </ligand>
</feature>
<dbReference type="OrthoDB" id="418179at2759"/>
<dbReference type="PROSITE" id="PS00670">
    <property type="entry name" value="D_2_HYDROXYACID_DH_2"/>
    <property type="match status" value="1"/>
</dbReference>
<dbReference type="AlphaFoldDB" id="A0A9C7Q628"/>
<evidence type="ECO:0000259" key="7">
    <source>
        <dbReference type="Pfam" id="PF02826"/>
    </source>
</evidence>
<proteinExistence type="inferred from homology"/>
<evidence type="ECO:0000256" key="4">
    <source>
        <dbReference type="ARBA" id="ARBA00023027"/>
    </source>
</evidence>
<keyword evidence="9" id="KW-1185">Reference proteome</keyword>
<evidence type="ECO:0000256" key="3">
    <source>
        <dbReference type="ARBA" id="ARBA00023002"/>
    </source>
</evidence>
<evidence type="ECO:0000313" key="9">
    <source>
        <dbReference type="Proteomes" id="UP001061958"/>
    </source>
</evidence>
<comment type="caution">
    <text evidence="5">Lacks conserved residue(s) required for the propagation of feature annotation.</text>
</comment>
<comment type="caution">
    <text evidence="8">The sequence shown here is derived from an EMBL/GenBank/DDBJ whole genome shotgun (WGS) entry which is preliminary data.</text>
</comment>
<dbReference type="PANTHER" id="PTHR42938:SF9">
    <property type="entry name" value="FORMATE DEHYDROGENASE 1"/>
    <property type="match status" value="1"/>
</dbReference>
<dbReference type="GO" id="GO:0016616">
    <property type="term" value="F:oxidoreductase activity, acting on the CH-OH group of donors, NAD or NADP as acceptor"/>
    <property type="evidence" value="ECO:0007669"/>
    <property type="project" value="InterPro"/>
</dbReference>